<dbReference type="Proteomes" id="UP001470752">
    <property type="component" value="Unassembled WGS sequence"/>
</dbReference>
<dbReference type="InterPro" id="IPR043129">
    <property type="entry name" value="ATPase_NBD"/>
</dbReference>
<dbReference type="PANTHER" id="PTHR18964">
    <property type="entry name" value="ROK (REPRESSOR, ORF, KINASE) FAMILY"/>
    <property type="match status" value="1"/>
</dbReference>
<dbReference type="RefSeq" id="WP_349083565.1">
    <property type="nucleotide sequence ID" value="NZ_JBBNFW010000165.1"/>
</dbReference>
<evidence type="ECO:0000313" key="2">
    <source>
        <dbReference type="EMBL" id="MEQ2413283.1"/>
    </source>
</evidence>
<accession>A0ABV1CLX4</accession>
<dbReference type="PANTHER" id="PTHR18964:SF149">
    <property type="entry name" value="BIFUNCTIONAL UDP-N-ACETYLGLUCOSAMINE 2-EPIMERASE_N-ACETYLMANNOSAMINE KINASE"/>
    <property type="match status" value="1"/>
</dbReference>
<dbReference type="Pfam" id="PF00480">
    <property type="entry name" value="ROK"/>
    <property type="match status" value="1"/>
</dbReference>
<keyword evidence="3" id="KW-1185">Reference proteome</keyword>
<comment type="similarity">
    <text evidence="1">Belongs to the ROK (NagC/XylR) family.</text>
</comment>
<name>A0ABV1CLX4_9FIRM</name>
<gene>
    <name evidence="2" type="ORF">AAAX94_09655</name>
</gene>
<sequence length="338" mass="37787">MGLSTVSQNLNLLEQEGLIEKNGFFESTGGRKANAIQIVSDFKISIGVGILKEMFHITAVDLYGNAFYTDTISHPYSDTPDYYKQVTDAIKEFLLSHQYDNDKVLGISIATQGITSPDHTTVLYGDIMNNAGMKLDDFSRYLPYPCYLEHDSKSAAFLELWRHPELDSAVIILLNRNLGGGIITNHQIHQGLSMHSGTFEHMCINPDGPLCYCGSRGCLETYCSANALEQAAGMPIKEFFPLLREKKSPQIIQIWKDFLNHLAFAMKNLNLIVDAPIILSGYLAPYFTEEDIDYLTERLHRSAPFMLDKAQILVGTNGQYTPAIGAALHYVEEFVQSI</sequence>
<dbReference type="Gene3D" id="3.30.420.40">
    <property type="match status" value="2"/>
</dbReference>
<reference evidence="2 3" key="1">
    <citation type="submission" date="2024-04" db="EMBL/GenBank/DDBJ databases">
        <title>Human intestinal bacterial collection.</title>
        <authorList>
            <person name="Pauvert C."/>
            <person name="Hitch T.C.A."/>
            <person name="Clavel T."/>
        </authorList>
    </citation>
    <scope>NUCLEOTIDE SEQUENCE [LARGE SCALE GENOMIC DNA]</scope>
    <source>
        <strain evidence="2 3">CLA-AA-H161</strain>
    </source>
</reference>
<protein>
    <submittedName>
        <fullName evidence="2">ROK family protein</fullName>
    </submittedName>
</protein>
<evidence type="ECO:0000256" key="1">
    <source>
        <dbReference type="ARBA" id="ARBA00006479"/>
    </source>
</evidence>
<comment type="caution">
    <text evidence="2">The sequence shown here is derived from an EMBL/GenBank/DDBJ whole genome shotgun (WGS) entry which is preliminary data.</text>
</comment>
<proteinExistence type="inferred from homology"/>
<evidence type="ECO:0000313" key="3">
    <source>
        <dbReference type="Proteomes" id="UP001470752"/>
    </source>
</evidence>
<dbReference type="EMBL" id="JBBNFW010000165">
    <property type="protein sequence ID" value="MEQ2413283.1"/>
    <property type="molecule type" value="Genomic_DNA"/>
</dbReference>
<organism evidence="2 3">
    <name type="scientific">Blautia acetigignens</name>
    <dbReference type="NCBI Taxonomy" id="2981783"/>
    <lineage>
        <taxon>Bacteria</taxon>
        <taxon>Bacillati</taxon>
        <taxon>Bacillota</taxon>
        <taxon>Clostridia</taxon>
        <taxon>Lachnospirales</taxon>
        <taxon>Lachnospiraceae</taxon>
        <taxon>Blautia</taxon>
    </lineage>
</organism>
<dbReference type="SUPFAM" id="SSF53067">
    <property type="entry name" value="Actin-like ATPase domain"/>
    <property type="match status" value="2"/>
</dbReference>
<dbReference type="InterPro" id="IPR000600">
    <property type="entry name" value="ROK"/>
</dbReference>